<feature type="compositionally biased region" description="Low complexity" evidence="1">
    <location>
        <begin position="415"/>
        <end position="424"/>
    </location>
</feature>
<feature type="region of interest" description="Disordered" evidence="1">
    <location>
        <begin position="289"/>
        <end position="344"/>
    </location>
</feature>
<sequence>MDRKNGTKILPAPPPPATTKGSPGSAAAPTTTRRKLAVKTNTPPASSQAPLQPKGKAAQSPQQGARLGQASSDGSNSNYNNNCSSTSKMENAMQATFASVHRPRQISTMTAIKRTGSNSGARADLVLLQQQKYAGMGGLHFRQDLAAAVIPSGTGKPHSMSENNAGIFNQPALLPLPVQIPDPYANSASAFYGQAPPTQRHSSQLQNQQQPLQFDMALSQKADYLQQPKHQPSGSVKYGGVNQKHSPAMSNQTGPTSVVTRLPKQQQPTSKMVPKSLNDIYEKHLLSQTQFDSSGGSGPSNSLVPKETTSVHRMKSSLATTISGQQAPPSNQTNKLSKDHNSPVNLYESIRGNYHIYEKIDPTTSSGSSAAAPPPKRNSRLEHYVRPPPPLQPRPKSLPVGASLPSTVQRNQAPSSNSNNINNIPFKLTSPDMLRTMKSPIGSGPGLSPISEKPPFSAIPVYGGGAAHKSVITADKINIALETAKALATAAYIER</sequence>
<feature type="compositionally biased region" description="Low complexity" evidence="1">
    <location>
        <begin position="71"/>
        <end position="86"/>
    </location>
</feature>
<feature type="compositionally biased region" description="Polar residues" evidence="1">
    <location>
        <begin position="289"/>
        <end position="303"/>
    </location>
</feature>
<dbReference type="Proteomes" id="UP000069940">
    <property type="component" value="Unassembled WGS sequence"/>
</dbReference>
<keyword evidence="3" id="KW-1185">Reference proteome</keyword>
<proteinExistence type="predicted"/>
<feature type="compositionally biased region" description="Polar residues" evidence="1">
    <location>
        <begin position="243"/>
        <end position="270"/>
    </location>
</feature>
<feature type="region of interest" description="Disordered" evidence="1">
    <location>
        <begin position="1"/>
        <end position="86"/>
    </location>
</feature>
<feature type="compositionally biased region" description="Polar residues" evidence="1">
    <location>
        <begin position="317"/>
        <end position="335"/>
    </location>
</feature>
<dbReference type="GeneID" id="134289043"/>
<feature type="compositionally biased region" description="Low complexity" evidence="1">
    <location>
        <begin position="362"/>
        <end position="371"/>
    </location>
</feature>
<accession>A0ABM1YBD8</accession>
<reference evidence="2" key="2">
    <citation type="submission" date="2025-05" db="UniProtKB">
        <authorList>
            <consortium name="EnsemblMetazoa"/>
        </authorList>
    </citation>
    <scope>IDENTIFICATION</scope>
    <source>
        <strain evidence="2">Foshan</strain>
    </source>
</reference>
<dbReference type="RefSeq" id="XP_062711029.1">
    <property type="nucleotide sequence ID" value="XM_062855045.1"/>
</dbReference>
<reference evidence="3" key="1">
    <citation type="journal article" date="2015" name="Proc. Natl. Acad. Sci. U.S.A.">
        <title>Genome sequence of the Asian Tiger mosquito, Aedes albopictus, reveals insights into its biology, genetics, and evolution.</title>
        <authorList>
            <person name="Chen X.G."/>
            <person name="Jiang X."/>
            <person name="Gu J."/>
            <person name="Xu M."/>
            <person name="Wu Y."/>
            <person name="Deng Y."/>
            <person name="Zhang C."/>
            <person name="Bonizzoni M."/>
            <person name="Dermauw W."/>
            <person name="Vontas J."/>
            <person name="Armbruster P."/>
            <person name="Huang X."/>
            <person name="Yang Y."/>
            <person name="Zhang H."/>
            <person name="He W."/>
            <person name="Peng H."/>
            <person name="Liu Y."/>
            <person name="Wu K."/>
            <person name="Chen J."/>
            <person name="Lirakis M."/>
            <person name="Topalis P."/>
            <person name="Van Leeuwen T."/>
            <person name="Hall A.B."/>
            <person name="Jiang X."/>
            <person name="Thorpe C."/>
            <person name="Mueller R.L."/>
            <person name="Sun C."/>
            <person name="Waterhouse R.M."/>
            <person name="Yan G."/>
            <person name="Tu Z.J."/>
            <person name="Fang X."/>
            <person name="James A.A."/>
        </authorList>
    </citation>
    <scope>NUCLEOTIDE SEQUENCE [LARGE SCALE GENOMIC DNA]</scope>
    <source>
        <strain evidence="3">Foshan</strain>
    </source>
</reference>
<protein>
    <submittedName>
        <fullName evidence="2">Uncharacterized protein</fullName>
    </submittedName>
</protein>
<feature type="region of interest" description="Disordered" evidence="1">
    <location>
        <begin position="359"/>
        <end position="425"/>
    </location>
</feature>
<evidence type="ECO:0000313" key="3">
    <source>
        <dbReference type="Proteomes" id="UP000069940"/>
    </source>
</evidence>
<feature type="compositionally biased region" description="Polar residues" evidence="1">
    <location>
        <begin position="39"/>
        <end position="50"/>
    </location>
</feature>
<organism evidence="2 3">
    <name type="scientific">Aedes albopictus</name>
    <name type="common">Asian tiger mosquito</name>
    <name type="synonym">Stegomyia albopicta</name>
    <dbReference type="NCBI Taxonomy" id="7160"/>
    <lineage>
        <taxon>Eukaryota</taxon>
        <taxon>Metazoa</taxon>
        <taxon>Ecdysozoa</taxon>
        <taxon>Arthropoda</taxon>
        <taxon>Hexapoda</taxon>
        <taxon>Insecta</taxon>
        <taxon>Pterygota</taxon>
        <taxon>Neoptera</taxon>
        <taxon>Endopterygota</taxon>
        <taxon>Diptera</taxon>
        <taxon>Nematocera</taxon>
        <taxon>Culicoidea</taxon>
        <taxon>Culicidae</taxon>
        <taxon>Culicinae</taxon>
        <taxon>Aedini</taxon>
        <taxon>Aedes</taxon>
        <taxon>Stegomyia</taxon>
    </lineage>
</organism>
<feature type="region of interest" description="Disordered" evidence="1">
    <location>
        <begin position="227"/>
        <end position="273"/>
    </location>
</feature>
<feature type="compositionally biased region" description="Polar residues" evidence="1">
    <location>
        <begin position="404"/>
        <end position="414"/>
    </location>
</feature>
<dbReference type="EnsemblMetazoa" id="AALFPA23_007576.R10100">
    <property type="protein sequence ID" value="AALFPA23_007576.P10100"/>
    <property type="gene ID" value="AALFPA23_007576"/>
</dbReference>
<evidence type="ECO:0000313" key="2">
    <source>
        <dbReference type="EnsemblMetazoa" id="AALFPA23_007576.P10100"/>
    </source>
</evidence>
<name>A0ABM1YBD8_AEDAL</name>
<evidence type="ECO:0000256" key="1">
    <source>
        <dbReference type="SAM" id="MobiDB-lite"/>
    </source>
</evidence>
<feature type="region of interest" description="Disordered" evidence="1">
    <location>
        <begin position="190"/>
        <end position="209"/>
    </location>
</feature>